<evidence type="ECO:0000313" key="2">
    <source>
        <dbReference type="Proteomes" id="UP001430306"/>
    </source>
</evidence>
<dbReference type="EMBL" id="JAJKFW010000025">
    <property type="protein sequence ID" value="MCC9643754.1"/>
    <property type="molecule type" value="Genomic_DNA"/>
</dbReference>
<keyword evidence="2" id="KW-1185">Reference proteome</keyword>
<reference evidence="1" key="1">
    <citation type="submission" date="2021-11" db="EMBL/GenBank/DDBJ databases">
        <title>Genome sequence.</title>
        <authorList>
            <person name="Sun Q."/>
        </authorList>
    </citation>
    <scope>NUCLEOTIDE SEQUENCE</scope>
    <source>
        <strain evidence="1">JC740</strain>
    </source>
</reference>
<dbReference type="Proteomes" id="UP001430306">
    <property type="component" value="Unassembled WGS sequence"/>
</dbReference>
<organism evidence="1 2">
    <name type="scientific">Rhodopirellula halodulae</name>
    <dbReference type="NCBI Taxonomy" id="2894198"/>
    <lineage>
        <taxon>Bacteria</taxon>
        <taxon>Pseudomonadati</taxon>
        <taxon>Planctomycetota</taxon>
        <taxon>Planctomycetia</taxon>
        <taxon>Pirellulales</taxon>
        <taxon>Pirellulaceae</taxon>
        <taxon>Rhodopirellula</taxon>
    </lineage>
</organism>
<sequence length="64" mass="7165">MTQSKLPKKSICKWDKSTLADALPLLADQIRHAEYVCRKCGRSAAEKKLLCKAVRMDSLSETKA</sequence>
<proteinExistence type="predicted"/>
<dbReference type="RefSeq" id="WP_230274699.1">
    <property type="nucleotide sequence ID" value="NZ_JAJKFW010000025.1"/>
</dbReference>
<name>A0ABS8NJN1_9BACT</name>
<gene>
    <name evidence="1" type="ORF">LOC71_15820</name>
</gene>
<comment type="caution">
    <text evidence="1">The sequence shown here is derived from an EMBL/GenBank/DDBJ whole genome shotgun (WGS) entry which is preliminary data.</text>
</comment>
<protein>
    <submittedName>
        <fullName evidence="1">Uncharacterized protein</fullName>
    </submittedName>
</protein>
<evidence type="ECO:0000313" key="1">
    <source>
        <dbReference type="EMBL" id="MCC9643754.1"/>
    </source>
</evidence>
<accession>A0ABS8NJN1</accession>